<dbReference type="AlphaFoldDB" id="A0A5B7F8J7"/>
<dbReference type="EMBL" id="VSRR010005555">
    <property type="protein sequence ID" value="MPC42742.1"/>
    <property type="molecule type" value="Genomic_DNA"/>
</dbReference>
<sequence>MLLLDKNSDLTIPSQYSTPHNLHSLTIFTPHQLPAPLFSSTATTTTTYYSLTQSPASTFISSRPKMVIESIVYRLLDLCDSHCLQHLLVALPPATTTLLKHLHDNYVTFHRYNPGKVFEATKSNEYENESALEGLKLLHCLDKDRL</sequence>
<keyword evidence="2" id="KW-1185">Reference proteome</keyword>
<comment type="caution">
    <text evidence="1">The sequence shown here is derived from an EMBL/GenBank/DDBJ whole genome shotgun (WGS) entry which is preliminary data.</text>
</comment>
<reference evidence="1 2" key="1">
    <citation type="submission" date="2019-05" db="EMBL/GenBank/DDBJ databases">
        <title>Another draft genome of Portunus trituberculatus and its Hox gene families provides insights of decapod evolution.</title>
        <authorList>
            <person name="Jeong J.-H."/>
            <person name="Song I."/>
            <person name="Kim S."/>
            <person name="Choi T."/>
            <person name="Kim D."/>
            <person name="Ryu S."/>
            <person name="Kim W."/>
        </authorList>
    </citation>
    <scope>NUCLEOTIDE SEQUENCE [LARGE SCALE GENOMIC DNA]</scope>
    <source>
        <tissue evidence="1">Muscle</tissue>
    </source>
</reference>
<accession>A0A5B7F8J7</accession>
<name>A0A5B7F8J7_PORTR</name>
<gene>
    <name evidence="1" type="ORF">E2C01_036372</name>
</gene>
<organism evidence="1 2">
    <name type="scientific">Portunus trituberculatus</name>
    <name type="common">Swimming crab</name>
    <name type="synonym">Neptunus trituberculatus</name>
    <dbReference type="NCBI Taxonomy" id="210409"/>
    <lineage>
        <taxon>Eukaryota</taxon>
        <taxon>Metazoa</taxon>
        <taxon>Ecdysozoa</taxon>
        <taxon>Arthropoda</taxon>
        <taxon>Crustacea</taxon>
        <taxon>Multicrustacea</taxon>
        <taxon>Malacostraca</taxon>
        <taxon>Eumalacostraca</taxon>
        <taxon>Eucarida</taxon>
        <taxon>Decapoda</taxon>
        <taxon>Pleocyemata</taxon>
        <taxon>Brachyura</taxon>
        <taxon>Eubrachyura</taxon>
        <taxon>Portunoidea</taxon>
        <taxon>Portunidae</taxon>
        <taxon>Portuninae</taxon>
        <taxon>Portunus</taxon>
    </lineage>
</organism>
<protein>
    <submittedName>
        <fullName evidence="1">Uncharacterized protein</fullName>
    </submittedName>
</protein>
<evidence type="ECO:0000313" key="1">
    <source>
        <dbReference type="EMBL" id="MPC42742.1"/>
    </source>
</evidence>
<dbReference type="Proteomes" id="UP000324222">
    <property type="component" value="Unassembled WGS sequence"/>
</dbReference>
<proteinExistence type="predicted"/>
<evidence type="ECO:0000313" key="2">
    <source>
        <dbReference type="Proteomes" id="UP000324222"/>
    </source>
</evidence>